<keyword evidence="3" id="KW-0862">Zinc</keyword>
<organism evidence="5 6">
    <name type="scientific">Temnothorax longispinosus</name>
    <dbReference type="NCBI Taxonomy" id="300112"/>
    <lineage>
        <taxon>Eukaryota</taxon>
        <taxon>Metazoa</taxon>
        <taxon>Ecdysozoa</taxon>
        <taxon>Arthropoda</taxon>
        <taxon>Hexapoda</taxon>
        <taxon>Insecta</taxon>
        <taxon>Pterygota</taxon>
        <taxon>Neoptera</taxon>
        <taxon>Endopterygota</taxon>
        <taxon>Hymenoptera</taxon>
        <taxon>Apocrita</taxon>
        <taxon>Aculeata</taxon>
        <taxon>Formicoidea</taxon>
        <taxon>Formicidae</taxon>
        <taxon>Myrmicinae</taxon>
        <taxon>Temnothorax</taxon>
    </lineage>
</organism>
<dbReference type="FunFam" id="2.30.42.10:FF:000055">
    <property type="entry name" value="PDZ and LIM domain protein 3"/>
    <property type="match status" value="1"/>
</dbReference>
<evidence type="ECO:0000313" key="5">
    <source>
        <dbReference type="EMBL" id="TGZ57532.1"/>
    </source>
</evidence>
<dbReference type="AlphaFoldDB" id="A0A4S2L3P5"/>
<keyword evidence="3" id="KW-0440">LIM domain</keyword>
<keyword evidence="3" id="KW-0479">Metal-binding</keyword>
<dbReference type="Proteomes" id="UP000310200">
    <property type="component" value="Unassembled WGS sequence"/>
</dbReference>
<dbReference type="GO" id="GO:0051371">
    <property type="term" value="F:muscle alpha-actinin binding"/>
    <property type="evidence" value="ECO:0007669"/>
    <property type="project" value="TreeGrafter"/>
</dbReference>
<gene>
    <name evidence="5" type="ORF">DBV15_02309</name>
</gene>
<evidence type="ECO:0000259" key="4">
    <source>
        <dbReference type="PROSITE" id="PS50106"/>
    </source>
</evidence>
<evidence type="ECO:0000256" key="2">
    <source>
        <dbReference type="ARBA" id="ARBA00022490"/>
    </source>
</evidence>
<sequence length="100" mass="10813">MASDVLTTDVKLSRCNNQPWGFRLSGGVDFAFPLTVVRVTIEGLAHTAGLQAGDVIVRLNGEPISQLTHAQVHNKLVSAGDDIVLSVVRSHEIARRQRGQ</sequence>
<protein>
    <submittedName>
        <fullName evidence="5">PDZ and LIM domain protein Zasp</fullName>
    </submittedName>
</protein>
<dbReference type="GO" id="GO:0001725">
    <property type="term" value="C:stress fiber"/>
    <property type="evidence" value="ECO:0007669"/>
    <property type="project" value="TreeGrafter"/>
</dbReference>
<dbReference type="EMBL" id="QBLH01000142">
    <property type="protein sequence ID" value="TGZ57532.1"/>
    <property type="molecule type" value="Genomic_DNA"/>
</dbReference>
<evidence type="ECO:0000256" key="1">
    <source>
        <dbReference type="ARBA" id="ARBA00004496"/>
    </source>
</evidence>
<dbReference type="PANTHER" id="PTHR24214:SF38">
    <property type="entry name" value="PDZ AND LIM DOMAIN PROTEIN ZASP-RELATED"/>
    <property type="match status" value="1"/>
</dbReference>
<accession>A0A4S2L3P5</accession>
<dbReference type="SMART" id="SM00228">
    <property type="entry name" value="PDZ"/>
    <property type="match status" value="1"/>
</dbReference>
<dbReference type="CDD" id="cd23068">
    <property type="entry name" value="PDZ_ZASP52-like"/>
    <property type="match status" value="1"/>
</dbReference>
<comment type="caution">
    <text evidence="5">The sequence shown here is derived from an EMBL/GenBank/DDBJ whole genome shotgun (WGS) entry which is preliminary data.</text>
</comment>
<dbReference type="GO" id="GO:0030036">
    <property type="term" value="P:actin cytoskeleton organization"/>
    <property type="evidence" value="ECO:0007669"/>
    <property type="project" value="TreeGrafter"/>
</dbReference>
<dbReference type="Gene3D" id="2.30.42.10">
    <property type="match status" value="1"/>
</dbReference>
<dbReference type="PANTHER" id="PTHR24214">
    <property type="entry name" value="PDZ AND LIM DOMAIN PROTEIN ZASP"/>
    <property type="match status" value="1"/>
</dbReference>
<dbReference type="InterPro" id="IPR036034">
    <property type="entry name" value="PDZ_sf"/>
</dbReference>
<dbReference type="Pfam" id="PF00595">
    <property type="entry name" value="PDZ"/>
    <property type="match status" value="1"/>
</dbReference>
<keyword evidence="2" id="KW-0963">Cytoplasm</keyword>
<dbReference type="InterPro" id="IPR050604">
    <property type="entry name" value="PDZ-LIM_domain"/>
</dbReference>
<proteinExistence type="predicted"/>
<evidence type="ECO:0000256" key="3">
    <source>
        <dbReference type="ARBA" id="ARBA00023038"/>
    </source>
</evidence>
<dbReference type="InterPro" id="IPR001478">
    <property type="entry name" value="PDZ"/>
</dbReference>
<dbReference type="GO" id="GO:0003779">
    <property type="term" value="F:actin binding"/>
    <property type="evidence" value="ECO:0007669"/>
    <property type="project" value="TreeGrafter"/>
</dbReference>
<dbReference type="GO" id="GO:0031941">
    <property type="term" value="C:filamentous actin"/>
    <property type="evidence" value="ECO:0007669"/>
    <property type="project" value="TreeGrafter"/>
</dbReference>
<reference evidence="5 6" key="1">
    <citation type="journal article" date="2019" name="Philos. Trans. R. Soc. Lond., B, Biol. Sci.">
        <title>Ant behaviour and brain gene expression of defending hosts depend on the ecological success of the intruding social parasite.</title>
        <authorList>
            <person name="Kaur R."/>
            <person name="Stoldt M."/>
            <person name="Jongepier E."/>
            <person name="Feldmeyer B."/>
            <person name="Menzel F."/>
            <person name="Bornberg-Bauer E."/>
            <person name="Foitzik S."/>
        </authorList>
    </citation>
    <scope>NUCLEOTIDE SEQUENCE [LARGE SCALE GENOMIC DNA]</scope>
    <source>
        <tissue evidence="5">Whole body</tissue>
    </source>
</reference>
<dbReference type="SUPFAM" id="SSF50156">
    <property type="entry name" value="PDZ domain-like"/>
    <property type="match status" value="1"/>
</dbReference>
<keyword evidence="6" id="KW-1185">Reference proteome</keyword>
<feature type="domain" description="PDZ" evidence="4">
    <location>
        <begin position="9"/>
        <end position="91"/>
    </location>
</feature>
<name>A0A4S2L3P5_9HYME</name>
<dbReference type="GO" id="GO:0030018">
    <property type="term" value="C:Z disc"/>
    <property type="evidence" value="ECO:0007669"/>
    <property type="project" value="TreeGrafter"/>
</dbReference>
<dbReference type="PROSITE" id="PS50106">
    <property type="entry name" value="PDZ"/>
    <property type="match status" value="1"/>
</dbReference>
<evidence type="ECO:0000313" key="6">
    <source>
        <dbReference type="Proteomes" id="UP000310200"/>
    </source>
</evidence>
<dbReference type="GO" id="GO:0005912">
    <property type="term" value="C:adherens junction"/>
    <property type="evidence" value="ECO:0007669"/>
    <property type="project" value="TreeGrafter"/>
</dbReference>
<comment type="subcellular location">
    <subcellularLocation>
        <location evidence="1">Cytoplasm</location>
    </subcellularLocation>
</comment>
<dbReference type="GO" id="GO:0061061">
    <property type="term" value="P:muscle structure development"/>
    <property type="evidence" value="ECO:0007669"/>
    <property type="project" value="TreeGrafter"/>
</dbReference>
<dbReference type="STRING" id="300112.A0A4S2L3P5"/>